<comment type="caution">
    <text evidence="1">The sequence shown here is derived from an EMBL/GenBank/DDBJ whole genome shotgun (WGS) entry which is preliminary data.</text>
</comment>
<dbReference type="PANTHER" id="PTHR37519">
    <property type="match status" value="1"/>
</dbReference>
<protein>
    <recommendedName>
        <fullName evidence="3">VOC family protein</fullName>
    </recommendedName>
</protein>
<sequence length="184" mass="21287">MLDFDKIPQLNDLWCDLPYFEKKVTAMAHVLGLSLTDYVIDHISVRCHHQETAERWHDGLLQCAELLSDNLINGRPIRLYDLKKPIQVAGQDVYIIELPFPKDKIYPQESWEHIEMVIDVAPELLEETARRLLPDTLPEGYSYKVSQPKGQQERLPNPTLAVTNGLITLKYHPFSLRNIVESEK</sequence>
<organism evidence="1 2">
    <name type="scientific">Providencia alcalifaciens</name>
    <dbReference type="NCBI Taxonomy" id="126385"/>
    <lineage>
        <taxon>Bacteria</taxon>
        <taxon>Pseudomonadati</taxon>
        <taxon>Pseudomonadota</taxon>
        <taxon>Gammaproteobacteria</taxon>
        <taxon>Enterobacterales</taxon>
        <taxon>Morganellaceae</taxon>
        <taxon>Providencia</taxon>
    </lineage>
</organism>
<dbReference type="Proteomes" id="UP000295055">
    <property type="component" value="Unassembled WGS sequence"/>
</dbReference>
<dbReference type="AlphaFoldDB" id="A0A4R3NKD2"/>
<dbReference type="EMBL" id="SMAS01000003">
    <property type="protein sequence ID" value="TCT35586.1"/>
    <property type="molecule type" value="Genomic_DNA"/>
</dbReference>
<proteinExistence type="predicted"/>
<dbReference type="Gene3D" id="3.10.180.10">
    <property type="entry name" value="2,3-Dihydroxybiphenyl 1,2-Dioxygenase, domain 1"/>
    <property type="match status" value="1"/>
</dbReference>
<dbReference type="OrthoDB" id="5689462at2"/>
<dbReference type="RefSeq" id="WP_132495859.1">
    <property type="nucleotide sequence ID" value="NZ_SMAS01000003.1"/>
</dbReference>
<evidence type="ECO:0000313" key="2">
    <source>
        <dbReference type="Proteomes" id="UP000295055"/>
    </source>
</evidence>
<dbReference type="InterPro" id="IPR029068">
    <property type="entry name" value="Glyas_Bleomycin-R_OHBP_Dase"/>
</dbReference>
<accession>A0A4R3NKD2</accession>
<evidence type="ECO:0008006" key="3">
    <source>
        <dbReference type="Google" id="ProtNLM"/>
    </source>
</evidence>
<dbReference type="InterPro" id="IPR010393">
    <property type="entry name" value="DUF991_YecM-like"/>
</dbReference>
<gene>
    <name evidence="1" type="ORF">EC835_10340</name>
</gene>
<reference evidence="1 2" key="1">
    <citation type="submission" date="2019-03" db="EMBL/GenBank/DDBJ databases">
        <title>Genomic analyses of the natural microbiome of Caenorhabditis elegans.</title>
        <authorList>
            <person name="Samuel B."/>
        </authorList>
    </citation>
    <scope>NUCLEOTIDE SEQUENCE [LARGE SCALE GENOMIC DNA]</scope>
    <source>
        <strain evidence="1 2">JUb102</strain>
    </source>
</reference>
<dbReference type="SUPFAM" id="SSF54593">
    <property type="entry name" value="Glyoxalase/Bleomycin resistance protein/Dihydroxybiphenyl dioxygenase"/>
    <property type="match status" value="1"/>
</dbReference>
<dbReference type="GO" id="GO:0005829">
    <property type="term" value="C:cytosol"/>
    <property type="evidence" value="ECO:0007669"/>
    <property type="project" value="TreeGrafter"/>
</dbReference>
<dbReference type="NCBIfam" id="NF008681">
    <property type="entry name" value="PRK11700.1-4"/>
    <property type="match status" value="1"/>
</dbReference>
<dbReference type="Pfam" id="PF06185">
    <property type="entry name" value="YecM"/>
    <property type="match status" value="1"/>
</dbReference>
<dbReference type="PANTHER" id="PTHR37519:SF1">
    <property type="entry name" value="DIHYDROXYBIPHENYL DIOXYGENASE DOMAIN-CONTAINING PROTEIN"/>
    <property type="match status" value="1"/>
</dbReference>
<evidence type="ECO:0000313" key="1">
    <source>
        <dbReference type="EMBL" id="TCT35586.1"/>
    </source>
</evidence>
<name>A0A4R3NKD2_9GAMM</name>